<dbReference type="PANTHER" id="PTHR45436">
    <property type="entry name" value="SENSOR HISTIDINE KINASE YKOH"/>
    <property type="match status" value="1"/>
</dbReference>
<evidence type="ECO:0000313" key="16">
    <source>
        <dbReference type="Proteomes" id="UP000523447"/>
    </source>
</evidence>
<evidence type="ECO:0000256" key="2">
    <source>
        <dbReference type="ARBA" id="ARBA00004236"/>
    </source>
</evidence>
<sequence length="507" mass="53720">MSDRADHTAPAALPTGSLRRRVTLTAAVVSGSALVVVALAVHGLFGIVVARSENTVLTDRVQLARQLAQQGVDPAELIARVDNRSVRARLVLGDGSVYGSLSTRHAKQTRTRTVVLNGAGTSDRARLTVQVDTPLLDKLRSRLGTVLIGVTATALIVITAALWFGLRRALAPLDSMTRLAGEIAHGRRGRRLAPTRRDTELGRTAAAFDDMLDALEGAEARARASEQQMRAFVGDAAHELRTPIAGIKAIAEAVLHQPAGIETEQREHMYLLLVREAQRASRLVEDLLDMARIDAGLTLYPRPVDVHDLVRHQVDRIRILHPEIEVRLTGGPLRAIVDPERVDQVLANLLTNACQAMPDGGTLTVTVSRTPERPGSGADAAAPTPGEPESFAIVVADTGPGVPPAERERVFDRLVRLDPSRDRRHDGAGMGLAIARGIARAHGGDLRCVAPPPGSTGAVFILTVPVASRSPADVGPRPADAGPEPADLGPGRADVGPELSPGPAPHC</sequence>
<dbReference type="Gene3D" id="3.30.565.10">
    <property type="entry name" value="Histidine kinase-like ATPase, C-terminal domain"/>
    <property type="match status" value="1"/>
</dbReference>
<keyword evidence="9" id="KW-0902">Two-component regulatory system</keyword>
<dbReference type="SUPFAM" id="SSF55874">
    <property type="entry name" value="ATPase domain of HSP90 chaperone/DNA topoisomerase II/histidine kinase"/>
    <property type="match status" value="1"/>
</dbReference>
<evidence type="ECO:0000256" key="12">
    <source>
        <dbReference type="SAM" id="Phobius"/>
    </source>
</evidence>
<dbReference type="InterPro" id="IPR003661">
    <property type="entry name" value="HisK_dim/P_dom"/>
</dbReference>
<evidence type="ECO:0000313" key="15">
    <source>
        <dbReference type="EMBL" id="NKY85934.1"/>
    </source>
</evidence>
<evidence type="ECO:0000256" key="6">
    <source>
        <dbReference type="ARBA" id="ARBA00022692"/>
    </source>
</evidence>
<dbReference type="PANTHER" id="PTHR45436:SF5">
    <property type="entry name" value="SENSOR HISTIDINE KINASE TRCS"/>
    <property type="match status" value="1"/>
</dbReference>
<dbReference type="SMART" id="SM00387">
    <property type="entry name" value="HATPase_c"/>
    <property type="match status" value="1"/>
</dbReference>
<dbReference type="AlphaFoldDB" id="A0A7X6LXP9"/>
<keyword evidence="5" id="KW-0808">Transferase</keyword>
<dbReference type="PROSITE" id="PS50885">
    <property type="entry name" value="HAMP"/>
    <property type="match status" value="1"/>
</dbReference>
<feature type="region of interest" description="Disordered" evidence="11">
    <location>
        <begin position="469"/>
        <end position="507"/>
    </location>
</feature>
<dbReference type="InterPro" id="IPR036890">
    <property type="entry name" value="HATPase_C_sf"/>
</dbReference>
<feature type="domain" description="HAMP" evidence="14">
    <location>
        <begin position="167"/>
        <end position="220"/>
    </location>
</feature>
<feature type="transmembrane region" description="Helical" evidence="12">
    <location>
        <begin position="143"/>
        <end position="166"/>
    </location>
</feature>
<keyword evidence="7 15" id="KW-0418">Kinase</keyword>
<dbReference type="RefSeq" id="WP_083893146.1">
    <property type="nucleotide sequence ID" value="NZ_CAWPHS010000067.1"/>
</dbReference>
<evidence type="ECO:0000256" key="10">
    <source>
        <dbReference type="ARBA" id="ARBA00023136"/>
    </source>
</evidence>
<dbReference type="CDD" id="cd00082">
    <property type="entry name" value="HisKA"/>
    <property type="match status" value="1"/>
</dbReference>
<keyword evidence="6 12" id="KW-0812">Transmembrane</keyword>
<feature type="domain" description="Histidine kinase" evidence="13">
    <location>
        <begin position="235"/>
        <end position="468"/>
    </location>
</feature>
<dbReference type="Pfam" id="PF00672">
    <property type="entry name" value="HAMP"/>
    <property type="match status" value="1"/>
</dbReference>
<evidence type="ECO:0000256" key="3">
    <source>
        <dbReference type="ARBA" id="ARBA00012438"/>
    </source>
</evidence>
<evidence type="ECO:0000256" key="4">
    <source>
        <dbReference type="ARBA" id="ARBA00022553"/>
    </source>
</evidence>
<evidence type="ECO:0000256" key="8">
    <source>
        <dbReference type="ARBA" id="ARBA00022989"/>
    </source>
</evidence>
<dbReference type="EC" id="2.7.13.3" evidence="3"/>
<gene>
    <name evidence="15" type="ORF">HGA07_09890</name>
</gene>
<accession>A0A7X6LXP9</accession>
<evidence type="ECO:0000256" key="7">
    <source>
        <dbReference type="ARBA" id="ARBA00022777"/>
    </source>
</evidence>
<comment type="subcellular location">
    <subcellularLocation>
        <location evidence="2">Cell membrane</location>
    </subcellularLocation>
</comment>
<dbReference type="PROSITE" id="PS50109">
    <property type="entry name" value="HIS_KIN"/>
    <property type="match status" value="1"/>
</dbReference>
<dbReference type="CDD" id="cd06225">
    <property type="entry name" value="HAMP"/>
    <property type="match status" value="1"/>
</dbReference>
<reference evidence="15 16" key="1">
    <citation type="submission" date="2020-04" db="EMBL/GenBank/DDBJ databases">
        <title>MicrobeNet Type strains.</title>
        <authorList>
            <person name="Nicholson A.C."/>
        </authorList>
    </citation>
    <scope>NUCLEOTIDE SEQUENCE [LARGE SCALE GENOMIC DNA]</scope>
    <source>
        <strain evidence="15 16">DSM 44445</strain>
    </source>
</reference>
<dbReference type="Pfam" id="PF00512">
    <property type="entry name" value="HisKA"/>
    <property type="match status" value="1"/>
</dbReference>
<keyword evidence="8 12" id="KW-1133">Transmembrane helix</keyword>
<dbReference type="InterPro" id="IPR003594">
    <property type="entry name" value="HATPase_dom"/>
</dbReference>
<evidence type="ECO:0000259" key="14">
    <source>
        <dbReference type="PROSITE" id="PS50885"/>
    </source>
</evidence>
<keyword evidence="4" id="KW-0597">Phosphoprotein</keyword>
<proteinExistence type="predicted"/>
<evidence type="ECO:0000256" key="5">
    <source>
        <dbReference type="ARBA" id="ARBA00022679"/>
    </source>
</evidence>
<evidence type="ECO:0000256" key="11">
    <source>
        <dbReference type="SAM" id="MobiDB-lite"/>
    </source>
</evidence>
<comment type="catalytic activity">
    <reaction evidence="1">
        <text>ATP + protein L-histidine = ADP + protein N-phospho-L-histidine.</text>
        <dbReference type="EC" id="2.7.13.3"/>
    </reaction>
</comment>
<protein>
    <recommendedName>
        <fullName evidence="3">histidine kinase</fullName>
        <ecNumber evidence="3">2.7.13.3</ecNumber>
    </recommendedName>
</protein>
<dbReference type="Gene3D" id="6.10.340.10">
    <property type="match status" value="1"/>
</dbReference>
<dbReference type="Gene3D" id="1.10.287.130">
    <property type="match status" value="1"/>
</dbReference>
<dbReference type="SMART" id="SM00388">
    <property type="entry name" value="HisKA"/>
    <property type="match status" value="1"/>
</dbReference>
<keyword evidence="16" id="KW-1185">Reference proteome</keyword>
<keyword evidence="10 12" id="KW-0472">Membrane</keyword>
<name>A0A7X6LXP9_9NOCA</name>
<dbReference type="GO" id="GO:0005886">
    <property type="term" value="C:plasma membrane"/>
    <property type="evidence" value="ECO:0007669"/>
    <property type="project" value="UniProtKB-SubCell"/>
</dbReference>
<dbReference type="Pfam" id="PF02518">
    <property type="entry name" value="HATPase_c"/>
    <property type="match status" value="1"/>
</dbReference>
<dbReference type="SUPFAM" id="SSF158472">
    <property type="entry name" value="HAMP domain-like"/>
    <property type="match status" value="1"/>
</dbReference>
<evidence type="ECO:0000259" key="13">
    <source>
        <dbReference type="PROSITE" id="PS50109"/>
    </source>
</evidence>
<dbReference type="InterPro" id="IPR050428">
    <property type="entry name" value="TCS_sensor_his_kinase"/>
</dbReference>
<dbReference type="InterPro" id="IPR005467">
    <property type="entry name" value="His_kinase_dom"/>
</dbReference>
<feature type="transmembrane region" description="Helical" evidence="12">
    <location>
        <begin position="24"/>
        <end position="50"/>
    </location>
</feature>
<dbReference type="InterPro" id="IPR036097">
    <property type="entry name" value="HisK_dim/P_sf"/>
</dbReference>
<evidence type="ECO:0000256" key="1">
    <source>
        <dbReference type="ARBA" id="ARBA00000085"/>
    </source>
</evidence>
<dbReference type="SUPFAM" id="SSF47384">
    <property type="entry name" value="Homodimeric domain of signal transducing histidine kinase"/>
    <property type="match status" value="1"/>
</dbReference>
<dbReference type="Proteomes" id="UP000523447">
    <property type="component" value="Unassembled WGS sequence"/>
</dbReference>
<feature type="region of interest" description="Disordered" evidence="11">
    <location>
        <begin position="368"/>
        <end position="387"/>
    </location>
</feature>
<dbReference type="EMBL" id="JAAXPE010000007">
    <property type="protein sequence ID" value="NKY85934.1"/>
    <property type="molecule type" value="Genomic_DNA"/>
</dbReference>
<comment type="caution">
    <text evidence="15">The sequence shown here is derived from an EMBL/GenBank/DDBJ whole genome shotgun (WGS) entry which is preliminary data.</text>
</comment>
<dbReference type="PRINTS" id="PR00344">
    <property type="entry name" value="BCTRLSENSOR"/>
</dbReference>
<dbReference type="GO" id="GO:0000155">
    <property type="term" value="F:phosphorelay sensor kinase activity"/>
    <property type="evidence" value="ECO:0007669"/>
    <property type="project" value="InterPro"/>
</dbReference>
<dbReference type="InterPro" id="IPR003660">
    <property type="entry name" value="HAMP_dom"/>
</dbReference>
<evidence type="ECO:0000256" key="9">
    <source>
        <dbReference type="ARBA" id="ARBA00023012"/>
    </source>
</evidence>
<organism evidence="15 16">
    <name type="scientific">Nocardia veterana</name>
    <dbReference type="NCBI Taxonomy" id="132249"/>
    <lineage>
        <taxon>Bacteria</taxon>
        <taxon>Bacillati</taxon>
        <taxon>Actinomycetota</taxon>
        <taxon>Actinomycetes</taxon>
        <taxon>Mycobacteriales</taxon>
        <taxon>Nocardiaceae</taxon>
        <taxon>Nocardia</taxon>
    </lineage>
</organism>
<dbReference type="SMART" id="SM00304">
    <property type="entry name" value="HAMP"/>
    <property type="match status" value="1"/>
</dbReference>
<dbReference type="InterPro" id="IPR004358">
    <property type="entry name" value="Sig_transdc_His_kin-like_C"/>
</dbReference>